<dbReference type="InterPro" id="IPR050595">
    <property type="entry name" value="Bact_response_regulator"/>
</dbReference>
<protein>
    <submittedName>
        <fullName evidence="4">Response regulator</fullName>
    </submittedName>
</protein>
<feature type="domain" description="Response regulatory" evidence="3">
    <location>
        <begin position="21"/>
        <end position="134"/>
    </location>
</feature>
<dbReference type="RefSeq" id="WP_126626601.1">
    <property type="nucleotide sequence ID" value="NZ_BIFT01000001.1"/>
</dbReference>
<evidence type="ECO:0000313" key="4">
    <source>
        <dbReference type="EMBL" id="GCE26097.1"/>
    </source>
</evidence>
<evidence type="ECO:0000259" key="3">
    <source>
        <dbReference type="PROSITE" id="PS50110"/>
    </source>
</evidence>
<dbReference type="SUPFAM" id="SSF52172">
    <property type="entry name" value="CheY-like"/>
    <property type="match status" value="1"/>
</dbReference>
<dbReference type="Pfam" id="PF00072">
    <property type="entry name" value="Response_reg"/>
    <property type="match status" value="1"/>
</dbReference>
<keyword evidence="1 2" id="KW-0597">Phosphoprotein</keyword>
<dbReference type="EMBL" id="BIFT01000001">
    <property type="protein sequence ID" value="GCE26097.1"/>
    <property type="molecule type" value="Genomic_DNA"/>
</dbReference>
<proteinExistence type="predicted"/>
<dbReference type="PANTHER" id="PTHR44591:SF3">
    <property type="entry name" value="RESPONSE REGULATORY DOMAIN-CONTAINING PROTEIN"/>
    <property type="match status" value="1"/>
</dbReference>
<dbReference type="InterPro" id="IPR011006">
    <property type="entry name" value="CheY-like_superfamily"/>
</dbReference>
<feature type="modified residue" description="4-aspartylphosphate" evidence="2">
    <location>
        <position position="71"/>
    </location>
</feature>
<accession>A0A402B459</accession>
<dbReference type="PROSITE" id="PS50110">
    <property type="entry name" value="RESPONSE_REGULATORY"/>
    <property type="match status" value="1"/>
</dbReference>
<dbReference type="SMART" id="SM00448">
    <property type="entry name" value="REC"/>
    <property type="match status" value="1"/>
</dbReference>
<name>A0A402B459_9CHLR</name>
<dbReference type="GO" id="GO:0000160">
    <property type="term" value="P:phosphorelay signal transduction system"/>
    <property type="evidence" value="ECO:0007669"/>
    <property type="project" value="InterPro"/>
</dbReference>
<keyword evidence="5" id="KW-1185">Reference proteome</keyword>
<comment type="caution">
    <text evidence="4">The sequence shown here is derived from an EMBL/GenBank/DDBJ whole genome shotgun (WGS) entry which is preliminary data.</text>
</comment>
<dbReference type="CDD" id="cd00156">
    <property type="entry name" value="REC"/>
    <property type="match status" value="1"/>
</dbReference>
<evidence type="ECO:0000256" key="2">
    <source>
        <dbReference type="PROSITE-ProRule" id="PRU00169"/>
    </source>
</evidence>
<reference evidence="5" key="1">
    <citation type="submission" date="2018-12" db="EMBL/GenBank/DDBJ databases">
        <title>Tengunoibacter tsumagoiensis gen. nov., sp. nov., Dictyobacter kobayashii sp. nov., D. alpinus sp. nov., and D. joshuensis sp. nov. and description of Dictyobacteraceae fam. nov. within the order Ktedonobacterales isolated from Tengu-no-mugimeshi.</title>
        <authorList>
            <person name="Wang C.M."/>
            <person name="Zheng Y."/>
            <person name="Sakai Y."/>
            <person name="Toyoda A."/>
            <person name="Minakuchi Y."/>
            <person name="Abe K."/>
            <person name="Yokota A."/>
            <person name="Yabe S."/>
        </authorList>
    </citation>
    <scope>NUCLEOTIDE SEQUENCE [LARGE SCALE GENOMIC DNA]</scope>
    <source>
        <strain evidence="5">Uno16</strain>
    </source>
</reference>
<dbReference type="Gene3D" id="3.40.50.2300">
    <property type="match status" value="1"/>
</dbReference>
<dbReference type="OrthoDB" id="159357at2"/>
<dbReference type="PANTHER" id="PTHR44591">
    <property type="entry name" value="STRESS RESPONSE REGULATOR PROTEIN 1"/>
    <property type="match status" value="1"/>
</dbReference>
<dbReference type="InterPro" id="IPR001789">
    <property type="entry name" value="Sig_transdc_resp-reg_receiver"/>
</dbReference>
<dbReference type="AlphaFoldDB" id="A0A402B459"/>
<evidence type="ECO:0000256" key="1">
    <source>
        <dbReference type="ARBA" id="ARBA00022553"/>
    </source>
</evidence>
<dbReference type="Proteomes" id="UP000287171">
    <property type="component" value="Unassembled WGS sequence"/>
</dbReference>
<sequence>MAHDEASKIHNNEQTPSGAKIILLVEDDINIGEVLQQAITQETSFLVSLAPDGFQALQIIKGIKPNLFILDYQLPGMNGIELYDQLHSIPDLEHVPVLMMSAHLPRHELNKRKIQGMNKPIDLDEFLQAIENLVS</sequence>
<organism evidence="4 5">
    <name type="scientific">Dictyobacter alpinus</name>
    <dbReference type="NCBI Taxonomy" id="2014873"/>
    <lineage>
        <taxon>Bacteria</taxon>
        <taxon>Bacillati</taxon>
        <taxon>Chloroflexota</taxon>
        <taxon>Ktedonobacteria</taxon>
        <taxon>Ktedonobacterales</taxon>
        <taxon>Dictyobacteraceae</taxon>
        <taxon>Dictyobacter</taxon>
    </lineage>
</organism>
<evidence type="ECO:0000313" key="5">
    <source>
        <dbReference type="Proteomes" id="UP000287171"/>
    </source>
</evidence>
<gene>
    <name evidence="4" type="ORF">KDA_15810</name>
</gene>